<keyword evidence="2" id="KW-1185">Reference proteome</keyword>
<dbReference type="Gene3D" id="1.20.1050.10">
    <property type="match status" value="1"/>
</dbReference>
<dbReference type="GO" id="GO:0005737">
    <property type="term" value="C:cytoplasm"/>
    <property type="evidence" value="ECO:0000318"/>
    <property type="project" value="GO_Central"/>
</dbReference>
<evidence type="ECO:0000313" key="2">
    <source>
        <dbReference type="Proteomes" id="UP000215914"/>
    </source>
</evidence>
<dbReference type="GO" id="GO:0004364">
    <property type="term" value="F:glutathione transferase activity"/>
    <property type="evidence" value="ECO:0000318"/>
    <property type="project" value="GO_Central"/>
</dbReference>
<dbReference type="AlphaFoldDB" id="A0A251TIF9"/>
<dbReference type="GO" id="GO:0006749">
    <property type="term" value="P:glutathione metabolic process"/>
    <property type="evidence" value="ECO:0000318"/>
    <property type="project" value="GO_Central"/>
</dbReference>
<organism evidence="1 2">
    <name type="scientific">Helianthus annuus</name>
    <name type="common">Common sunflower</name>
    <dbReference type="NCBI Taxonomy" id="4232"/>
    <lineage>
        <taxon>Eukaryota</taxon>
        <taxon>Viridiplantae</taxon>
        <taxon>Streptophyta</taxon>
        <taxon>Embryophyta</taxon>
        <taxon>Tracheophyta</taxon>
        <taxon>Spermatophyta</taxon>
        <taxon>Magnoliopsida</taxon>
        <taxon>eudicotyledons</taxon>
        <taxon>Gunneridae</taxon>
        <taxon>Pentapetalae</taxon>
        <taxon>asterids</taxon>
        <taxon>campanulids</taxon>
        <taxon>Asterales</taxon>
        <taxon>Asteraceae</taxon>
        <taxon>Asteroideae</taxon>
        <taxon>Heliantheae alliance</taxon>
        <taxon>Heliantheae</taxon>
        <taxon>Helianthus</taxon>
    </lineage>
</organism>
<dbReference type="EMBL" id="CM007899">
    <property type="protein sequence ID" value="OTG10664.1"/>
    <property type="molecule type" value="Genomic_DNA"/>
</dbReference>
<dbReference type="SUPFAM" id="SSF47616">
    <property type="entry name" value="GST C-terminal domain-like"/>
    <property type="match status" value="1"/>
</dbReference>
<name>A0A251TIF9_HELAN</name>
<dbReference type="InParanoid" id="A0A251TIF9"/>
<gene>
    <name evidence="1" type="ORF">HannXRQ_Chr10g0290191</name>
</gene>
<dbReference type="STRING" id="4232.A0A251TIF9"/>
<accession>A0A251TIF9</accession>
<dbReference type="InterPro" id="IPR036282">
    <property type="entry name" value="Glutathione-S-Trfase_C_sf"/>
</dbReference>
<protein>
    <submittedName>
        <fullName evidence="1">Putative glutathione S-transferase-like protein</fullName>
    </submittedName>
</protein>
<dbReference type="Proteomes" id="UP000215914">
    <property type="component" value="Chromosome 10"/>
</dbReference>
<proteinExistence type="predicted"/>
<reference evidence="2" key="1">
    <citation type="journal article" date="2017" name="Nature">
        <title>The sunflower genome provides insights into oil metabolism, flowering and Asterid evolution.</title>
        <authorList>
            <person name="Badouin H."/>
            <person name="Gouzy J."/>
            <person name="Grassa C.J."/>
            <person name="Murat F."/>
            <person name="Staton S.E."/>
            <person name="Cottret L."/>
            <person name="Lelandais-Briere C."/>
            <person name="Owens G.L."/>
            <person name="Carrere S."/>
            <person name="Mayjonade B."/>
            <person name="Legrand L."/>
            <person name="Gill N."/>
            <person name="Kane N.C."/>
            <person name="Bowers J.E."/>
            <person name="Hubner S."/>
            <person name="Bellec A."/>
            <person name="Berard A."/>
            <person name="Berges H."/>
            <person name="Blanchet N."/>
            <person name="Boniface M.C."/>
            <person name="Brunel D."/>
            <person name="Catrice O."/>
            <person name="Chaidir N."/>
            <person name="Claudel C."/>
            <person name="Donnadieu C."/>
            <person name="Faraut T."/>
            <person name="Fievet G."/>
            <person name="Helmstetter N."/>
            <person name="King M."/>
            <person name="Knapp S.J."/>
            <person name="Lai Z."/>
            <person name="Le Paslier M.C."/>
            <person name="Lippi Y."/>
            <person name="Lorenzon L."/>
            <person name="Mandel J.R."/>
            <person name="Marage G."/>
            <person name="Marchand G."/>
            <person name="Marquand E."/>
            <person name="Bret-Mestries E."/>
            <person name="Morien E."/>
            <person name="Nambeesan S."/>
            <person name="Nguyen T."/>
            <person name="Pegot-Espagnet P."/>
            <person name="Pouilly N."/>
            <person name="Raftis F."/>
            <person name="Sallet E."/>
            <person name="Schiex T."/>
            <person name="Thomas J."/>
            <person name="Vandecasteele C."/>
            <person name="Vares D."/>
            <person name="Vear F."/>
            <person name="Vautrin S."/>
            <person name="Crespi M."/>
            <person name="Mangin B."/>
            <person name="Burke J.M."/>
            <person name="Salse J."/>
            <person name="Munos S."/>
            <person name="Vincourt P."/>
            <person name="Rieseberg L.H."/>
            <person name="Langlade N.B."/>
        </authorList>
    </citation>
    <scope>NUCLEOTIDE SEQUENCE [LARGE SCALE GENOMIC DNA]</scope>
    <source>
        <strain evidence="2">cv. SF193</strain>
    </source>
</reference>
<keyword evidence="1" id="KW-0808">Transferase</keyword>
<evidence type="ECO:0000313" key="1">
    <source>
        <dbReference type="EMBL" id="OTG10664.1"/>
    </source>
</evidence>
<sequence length="125" mass="14296">MVGKHVHFAARPQKNSLRLDVIAHDLVAFLPEKLKFRLDRPILRQNSNIELIYEGAKKIMMSKGEERQKAVDEFLGYLKVLENKLGNFSIEKDAPKLFAWASQCMERESVSKALADPNKISAHTF</sequence>